<dbReference type="EMBL" id="JAHRIQ010094341">
    <property type="protein sequence ID" value="MEQ2252038.1"/>
    <property type="molecule type" value="Genomic_DNA"/>
</dbReference>
<accession>A0ABV0V659</accession>
<reference evidence="1 2" key="1">
    <citation type="submission" date="2021-06" db="EMBL/GenBank/DDBJ databases">
        <authorList>
            <person name="Palmer J.M."/>
        </authorList>
    </citation>
    <scope>NUCLEOTIDE SEQUENCE [LARGE SCALE GENOMIC DNA]</scope>
    <source>
        <strain evidence="2">if_2019</strain>
        <tissue evidence="1">Muscle</tissue>
    </source>
</reference>
<keyword evidence="2" id="KW-1185">Reference proteome</keyword>
<comment type="caution">
    <text evidence="1">The sequence shown here is derived from an EMBL/GenBank/DDBJ whole genome shotgun (WGS) entry which is preliminary data.</text>
</comment>
<protein>
    <submittedName>
        <fullName evidence="1">Uncharacterized protein</fullName>
    </submittedName>
</protein>
<name>A0ABV0V659_9TELE</name>
<organism evidence="1 2">
    <name type="scientific">Ilyodon furcidens</name>
    <name type="common">goldbreast splitfin</name>
    <dbReference type="NCBI Taxonomy" id="33524"/>
    <lineage>
        <taxon>Eukaryota</taxon>
        <taxon>Metazoa</taxon>
        <taxon>Chordata</taxon>
        <taxon>Craniata</taxon>
        <taxon>Vertebrata</taxon>
        <taxon>Euteleostomi</taxon>
        <taxon>Actinopterygii</taxon>
        <taxon>Neopterygii</taxon>
        <taxon>Teleostei</taxon>
        <taxon>Neoteleostei</taxon>
        <taxon>Acanthomorphata</taxon>
        <taxon>Ovalentaria</taxon>
        <taxon>Atherinomorphae</taxon>
        <taxon>Cyprinodontiformes</taxon>
        <taxon>Goodeidae</taxon>
        <taxon>Ilyodon</taxon>
    </lineage>
</organism>
<sequence>MNVPAFVSATGGMRLYCEALRRLSLTGKVFYKFSPFTIYKHLLPTVRRNVCLHFCGGWKGRVMICVCVHLATIDSIMNSFVSQSILESNVRPYVGQLQLC</sequence>
<proteinExistence type="predicted"/>
<evidence type="ECO:0000313" key="1">
    <source>
        <dbReference type="EMBL" id="MEQ2252038.1"/>
    </source>
</evidence>
<gene>
    <name evidence="1" type="ORF">ILYODFUR_017535</name>
</gene>
<evidence type="ECO:0000313" key="2">
    <source>
        <dbReference type="Proteomes" id="UP001482620"/>
    </source>
</evidence>
<dbReference type="Proteomes" id="UP001482620">
    <property type="component" value="Unassembled WGS sequence"/>
</dbReference>